<evidence type="ECO:0000256" key="2">
    <source>
        <dbReference type="HAMAP-Rule" id="MF_00003"/>
    </source>
</evidence>
<name>A0A9D1HRD1_9FIRM</name>
<reference evidence="3" key="1">
    <citation type="submission" date="2020-10" db="EMBL/GenBank/DDBJ databases">
        <authorList>
            <person name="Gilroy R."/>
        </authorList>
    </citation>
    <scope>NUCLEOTIDE SEQUENCE</scope>
    <source>
        <strain evidence="3">CHK195-11698</strain>
    </source>
</reference>
<keyword evidence="1 2" id="KW-0690">Ribosome biogenesis</keyword>
<accession>A0A9D1HRD1</accession>
<dbReference type="InterPro" id="IPR020053">
    <property type="entry name" value="Ribosome-bd_factorA_CS"/>
</dbReference>
<dbReference type="GO" id="GO:0030490">
    <property type="term" value="P:maturation of SSU-rRNA"/>
    <property type="evidence" value="ECO:0007669"/>
    <property type="project" value="UniProtKB-UniRule"/>
</dbReference>
<dbReference type="GO" id="GO:0005829">
    <property type="term" value="C:cytosol"/>
    <property type="evidence" value="ECO:0007669"/>
    <property type="project" value="TreeGrafter"/>
</dbReference>
<comment type="subcellular location">
    <subcellularLocation>
        <location evidence="2">Cytoplasm</location>
    </subcellularLocation>
</comment>
<dbReference type="PANTHER" id="PTHR33515:SF1">
    <property type="entry name" value="RIBOSOME-BINDING FACTOR A, CHLOROPLASTIC-RELATED"/>
    <property type="match status" value="1"/>
</dbReference>
<dbReference type="PROSITE" id="PS01319">
    <property type="entry name" value="RBFA"/>
    <property type="match status" value="1"/>
</dbReference>
<keyword evidence="2" id="KW-0963">Cytoplasm</keyword>
<dbReference type="GO" id="GO:0043024">
    <property type="term" value="F:ribosomal small subunit binding"/>
    <property type="evidence" value="ECO:0007669"/>
    <property type="project" value="TreeGrafter"/>
</dbReference>
<comment type="similarity">
    <text evidence="2">Belongs to the RbfA family.</text>
</comment>
<dbReference type="AlphaFoldDB" id="A0A9D1HRD1"/>
<sequence length="120" mass="13592">MAVKKEKMNGILQRELTDIISKEVKNPQVGFITITGVEVTGDFSLAKVYVTFLGQGYKKKHGLEALEKSKGFIRSMLASRLTIRRVPELKFIYDSSLDYGDKIESLIKEIHENDDPQAED</sequence>
<evidence type="ECO:0000313" key="3">
    <source>
        <dbReference type="EMBL" id="HIU14527.1"/>
    </source>
</evidence>
<dbReference type="Gene3D" id="3.30.300.20">
    <property type="match status" value="1"/>
</dbReference>
<dbReference type="Proteomes" id="UP000824175">
    <property type="component" value="Unassembled WGS sequence"/>
</dbReference>
<dbReference type="InterPro" id="IPR023799">
    <property type="entry name" value="RbfA_dom_sf"/>
</dbReference>
<evidence type="ECO:0000313" key="4">
    <source>
        <dbReference type="Proteomes" id="UP000824175"/>
    </source>
</evidence>
<dbReference type="SUPFAM" id="SSF89919">
    <property type="entry name" value="Ribosome-binding factor A, RbfA"/>
    <property type="match status" value="1"/>
</dbReference>
<dbReference type="NCBIfam" id="TIGR00082">
    <property type="entry name" value="rbfA"/>
    <property type="match status" value="1"/>
</dbReference>
<proteinExistence type="inferred from homology"/>
<organism evidence="3 4">
    <name type="scientific">Candidatus Fimiplasma intestinipullorum</name>
    <dbReference type="NCBI Taxonomy" id="2840825"/>
    <lineage>
        <taxon>Bacteria</taxon>
        <taxon>Bacillati</taxon>
        <taxon>Bacillota</taxon>
        <taxon>Clostridia</taxon>
        <taxon>Eubacteriales</taxon>
        <taxon>Candidatus Fimiplasma</taxon>
    </lineage>
</organism>
<comment type="function">
    <text evidence="2">One of several proteins that assist in the late maturation steps of the functional core of the 30S ribosomal subunit. Associates with free 30S ribosomal subunits (but not with 30S subunits that are part of 70S ribosomes or polysomes). Required for efficient processing of 16S rRNA. May interact with the 5'-terminal helix region of 16S rRNA.</text>
</comment>
<protein>
    <recommendedName>
        <fullName evidence="2">Ribosome-binding factor A</fullName>
    </recommendedName>
</protein>
<dbReference type="PANTHER" id="PTHR33515">
    <property type="entry name" value="RIBOSOME-BINDING FACTOR A, CHLOROPLASTIC-RELATED"/>
    <property type="match status" value="1"/>
</dbReference>
<reference evidence="3" key="2">
    <citation type="journal article" date="2021" name="PeerJ">
        <title>Extensive microbial diversity within the chicken gut microbiome revealed by metagenomics and culture.</title>
        <authorList>
            <person name="Gilroy R."/>
            <person name="Ravi A."/>
            <person name="Getino M."/>
            <person name="Pursley I."/>
            <person name="Horton D.L."/>
            <person name="Alikhan N.F."/>
            <person name="Baker D."/>
            <person name="Gharbi K."/>
            <person name="Hall N."/>
            <person name="Watson M."/>
            <person name="Adriaenssens E.M."/>
            <person name="Foster-Nyarko E."/>
            <person name="Jarju S."/>
            <person name="Secka A."/>
            <person name="Antonio M."/>
            <person name="Oren A."/>
            <person name="Chaudhuri R.R."/>
            <person name="La Ragione R."/>
            <person name="Hildebrand F."/>
            <person name="Pallen M.J."/>
        </authorList>
    </citation>
    <scope>NUCLEOTIDE SEQUENCE</scope>
    <source>
        <strain evidence="3">CHK195-11698</strain>
    </source>
</reference>
<dbReference type="HAMAP" id="MF_00003">
    <property type="entry name" value="RbfA"/>
    <property type="match status" value="1"/>
</dbReference>
<dbReference type="Pfam" id="PF02033">
    <property type="entry name" value="RBFA"/>
    <property type="match status" value="1"/>
</dbReference>
<dbReference type="InterPro" id="IPR015946">
    <property type="entry name" value="KH_dom-like_a/b"/>
</dbReference>
<dbReference type="EMBL" id="DVMJ01000095">
    <property type="protein sequence ID" value="HIU14527.1"/>
    <property type="molecule type" value="Genomic_DNA"/>
</dbReference>
<gene>
    <name evidence="2 3" type="primary">rbfA</name>
    <name evidence="3" type="ORF">IAD15_10760</name>
</gene>
<comment type="subunit">
    <text evidence="2">Monomer. Binds 30S ribosomal subunits, but not 50S ribosomal subunits or 70S ribosomes.</text>
</comment>
<evidence type="ECO:0000256" key="1">
    <source>
        <dbReference type="ARBA" id="ARBA00022517"/>
    </source>
</evidence>
<comment type="caution">
    <text evidence="3">The sequence shown here is derived from an EMBL/GenBank/DDBJ whole genome shotgun (WGS) entry which is preliminary data.</text>
</comment>
<dbReference type="InterPro" id="IPR000238">
    <property type="entry name" value="RbfA"/>
</dbReference>